<evidence type="ECO:0000313" key="8">
    <source>
        <dbReference type="EMBL" id="PIT87264.1"/>
    </source>
</evidence>
<sequence>MRNKLKLLLIIIGLIAVAGLIFFGVKKIFFKSGQTTAPTNQAATAEIELQKTKQEINNLIQTTLKTDRDLDGISDADEIKHKTNPDLADTDGDGLLDGDEINKFKTDPNDSDTDGDGYLDGEEVRNGYNPKG</sequence>
<reference evidence="9" key="1">
    <citation type="submission" date="2017-09" db="EMBL/GenBank/DDBJ databases">
        <title>Depth-based differentiation of microbial function through sediment-hosted aquifers and enrichment of novel symbionts in the deep terrestrial subsurface.</title>
        <authorList>
            <person name="Probst A.J."/>
            <person name="Ladd B."/>
            <person name="Jarett J.K."/>
            <person name="Geller-Mcgrath D.E."/>
            <person name="Sieber C.M.K."/>
            <person name="Emerson J.B."/>
            <person name="Anantharaman K."/>
            <person name="Thomas B.C."/>
            <person name="Malmstrom R."/>
            <person name="Stieglmeier M."/>
            <person name="Klingl A."/>
            <person name="Woyke T."/>
            <person name="Ryan C.M."/>
            <person name="Banfield J.F."/>
        </authorList>
    </citation>
    <scope>NUCLEOTIDE SEQUENCE [LARGE SCALE GENOMIC DNA]</scope>
</reference>
<dbReference type="AlphaFoldDB" id="A0A2M6W380"/>
<dbReference type="InterPro" id="IPR018247">
    <property type="entry name" value="EF_Hand_1_Ca_BS"/>
</dbReference>
<dbReference type="PROSITE" id="PS50222">
    <property type="entry name" value="EF_HAND_2"/>
    <property type="match status" value="1"/>
</dbReference>
<evidence type="ECO:0000256" key="6">
    <source>
        <dbReference type="SAM" id="Phobius"/>
    </source>
</evidence>
<evidence type="ECO:0000256" key="4">
    <source>
        <dbReference type="ARBA" id="ARBA00022837"/>
    </source>
</evidence>
<dbReference type="PANTHER" id="PTHR37467">
    <property type="entry name" value="EXPORTED CALCIUM-BINDING GLYCOPROTEIN-RELATED"/>
    <property type="match status" value="1"/>
</dbReference>
<feature type="region of interest" description="Disordered" evidence="5">
    <location>
        <begin position="76"/>
        <end position="132"/>
    </location>
</feature>
<gene>
    <name evidence="8" type="ORF">COU31_03815</name>
</gene>
<dbReference type="Pfam" id="PF18884">
    <property type="entry name" value="TSP3_bac"/>
    <property type="match status" value="3"/>
</dbReference>
<dbReference type="Proteomes" id="UP000231183">
    <property type="component" value="Unassembled WGS sequence"/>
</dbReference>
<keyword evidence="6" id="KW-0472">Membrane</keyword>
<keyword evidence="2" id="KW-0964">Secreted</keyword>
<dbReference type="PROSITE" id="PS00018">
    <property type="entry name" value="EF_HAND_1"/>
    <property type="match status" value="2"/>
</dbReference>
<protein>
    <recommendedName>
        <fullName evidence="7">EF-hand domain-containing protein</fullName>
    </recommendedName>
</protein>
<dbReference type="SUPFAM" id="SSF103647">
    <property type="entry name" value="TSP type-3 repeat"/>
    <property type="match status" value="1"/>
</dbReference>
<dbReference type="InterPro" id="IPR059100">
    <property type="entry name" value="TSP3_bac"/>
</dbReference>
<keyword evidence="4" id="KW-0106">Calcium</keyword>
<name>A0A2M6W380_9BACT</name>
<feature type="compositionally biased region" description="Acidic residues" evidence="5">
    <location>
        <begin position="88"/>
        <end position="99"/>
    </location>
</feature>
<feature type="compositionally biased region" description="Acidic residues" evidence="5">
    <location>
        <begin position="109"/>
        <end position="121"/>
    </location>
</feature>
<evidence type="ECO:0000256" key="1">
    <source>
        <dbReference type="ARBA" id="ARBA00004613"/>
    </source>
</evidence>
<dbReference type="InterPro" id="IPR028974">
    <property type="entry name" value="TSP_type-3_rpt"/>
</dbReference>
<evidence type="ECO:0000256" key="2">
    <source>
        <dbReference type="ARBA" id="ARBA00022525"/>
    </source>
</evidence>
<proteinExistence type="predicted"/>
<keyword evidence="3" id="KW-0732">Signal</keyword>
<evidence type="ECO:0000256" key="5">
    <source>
        <dbReference type="SAM" id="MobiDB-lite"/>
    </source>
</evidence>
<keyword evidence="6" id="KW-1133">Transmembrane helix</keyword>
<dbReference type="PANTHER" id="PTHR37467:SF1">
    <property type="entry name" value="EXPORTED CALCIUM-BINDING GLYCOPROTEIN"/>
    <property type="match status" value="1"/>
</dbReference>
<accession>A0A2M6W380</accession>
<evidence type="ECO:0000256" key="3">
    <source>
        <dbReference type="ARBA" id="ARBA00022729"/>
    </source>
</evidence>
<dbReference type="Gene3D" id="3.90.182.10">
    <property type="entry name" value="Toxin - Anthrax Protective Antigen,domain 1"/>
    <property type="match status" value="1"/>
</dbReference>
<feature type="transmembrane region" description="Helical" evidence="6">
    <location>
        <begin position="7"/>
        <end position="25"/>
    </location>
</feature>
<keyword evidence="6" id="KW-0812">Transmembrane</keyword>
<evidence type="ECO:0000313" key="9">
    <source>
        <dbReference type="Proteomes" id="UP000231183"/>
    </source>
</evidence>
<dbReference type="EMBL" id="PFBX01000043">
    <property type="protein sequence ID" value="PIT87264.1"/>
    <property type="molecule type" value="Genomic_DNA"/>
</dbReference>
<comment type="caution">
    <text evidence="8">The sequence shown here is derived from an EMBL/GenBank/DDBJ whole genome shotgun (WGS) entry which is preliminary data.</text>
</comment>
<feature type="domain" description="EF-hand" evidence="7">
    <location>
        <begin position="112"/>
        <end position="132"/>
    </location>
</feature>
<dbReference type="InterPro" id="IPR002048">
    <property type="entry name" value="EF_hand_dom"/>
</dbReference>
<dbReference type="GO" id="GO:0005509">
    <property type="term" value="F:calcium ion binding"/>
    <property type="evidence" value="ECO:0007669"/>
    <property type="project" value="InterPro"/>
</dbReference>
<organism evidence="8 9">
    <name type="scientific">Candidatus Magasanikbacteria bacterium CG10_big_fil_rev_8_21_14_0_10_40_10</name>
    <dbReference type="NCBI Taxonomy" id="1974648"/>
    <lineage>
        <taxon>Bacteria</taxon>
        <taxon>Candidatus Magasanikiibacteriota</taxon>
    </lineage>
</organism>
<comment type="subcellular location">
    <subcellularLocation>
        <location evidence="1">Secreted</location>
    </subcellularLocation>
</comment>
<dbReference type="InterPro" id="IPR053180">
    <property type="entry name" value="Ca-binding_acidic-repeat"/>
</dbReference>
<evidence type="ECO:0000259" key="7">
    <source>
        <dbReference type="PROSITE" id="PS50222"/>
    </source>
</evidence>